<dbReference type="InterPro" id="IPR003018">
    <property type="entry name" value="GAF"/>
</dbReference>
<dbReference type="RefSeq" id="WP_182704755.1">
    <property type="nucleotide sequence ID" value="NZ_JACJII010000001.1"/>
</dbReference>
<evidence type="ECO:0000259" key="1">
    <source>
        <dbReference type="Pfam" id="PF01590"/>
    </source>
</evidence>
<dbReference type="PANTHER" id="PTHR43102:SF2">
    <property type="entry name" value="GAF DOMAIN-CONTAINING PROTEIN"/>
    <property type="match status" value="1"/>
</dbReference>
<reference evidence="2 3" key="1">
    <citation type="submission" date="2020-08" db="EMBL/GenBank/DDBJ databases">
        <title>Sequencing the genomes of 1000 actinobacteria strains.</title>
        <authorList>
            <person name="Klenk H.-P."/>
        </authorList>
    </citation>
    <scope>NUCLEOTIDE SEQUENCE [LARGE SCALE GENOMIC DNA]</scope>
    <source>
        <strain evidence="2 3">DSM 45823</strain>
    </source>
</reference>
<dbReference type="AlphaFoldDB" id="A0A7W3MVT8"/>
<protein>
    <submittedName>
        <fullName evidence="2">GAF domain-containing protein</fullName>
    </submittedName>
</protein>
<evidence type="ECO:0000313" key="2">
    <source>
        <dbReference type="EMBL" id="MBA9002829.1"/>
    </source>
</evidence>
<name>A0A7W3MVT8_9ACTN</name>
<dbReference type="Proteomes" id="UP000539313">
    <property type="component" value="Unassembled WGS sequence"/>
</dbReference>
<comment type="caution">
    <text evidence="2">The sequence shown here is derived from an EMBL/GenBank/DDBJ whole genome shotgun (WGS) entry which is preliminary data.</text>
</comment>
<dbReference type="InterPro" id="IPR029016">
    <property type="entry name" value="GAF-like_dom_sf"/>
</dbReference>
<accession>A0A7W3MVT8</accession>
<dbReference type="Pfam" id="PF01590">
    <property type="entry name" value="GAF"/>
    <property type="match status" value="1"/>
</dbReference>
<dbReference type="SUPFAM" id="SSF55781">
    <property type="entry name" value="GAF domain-like"/>
    <property type="match status" value="1"/>
</dbReference>
<evidence type="ECO:0000313" key="3">
    <source>
        <dbReference type="Proteomes" id="UP000539313"/>
    </source>
</evidence>
<gene>
    <name evidence="2" type="ORF">HNR21_001711</name>
</gene>
<dbReference type="EMBL" id="JACJII010000001">
    <property type="protein sequence ID" value="MBA9002829.1"/>
    <property type="molecule type" value="Genomic_DNA"/>
</dbReference>
<dbReference type="Gene3D" id="3.30.450.40">
    <property type="match status" value="1"/>
</dbReference>
<proteinExistence type="predicted"/>
<keyword evidence="3" id="KW-1185">Reference proteome</keyword>
<sequence length="192" mass="20796">MTFVADSGLHLPEPDDQRDQRLWLLNDLGLGDADAEFDAFATDLARAFAAGLARDAEAPSEPYAMVNLITDEQVFAGLHNPAGGDLPTVGRTMPRDHGYCPEVVDRRKALVLPDVFAAPRFASNPVVDQIGIRTYAGAPLIHQPTGTVLGTVCVVGTTALPRSTGKASLALIKARRDALMDRIYQRLRHRPQ</sequence>
<dbReference type="PANTHER" id="PTHR43102">
    <property type="entry name" value="SLR1143 PROTEIN"/>
    <property type="match status" value="1"/>
</dbReference>
<feature type="domain" description="GAF" evidence="1">
    <location>
        <begin position="88"/>
        <end position="159"/>
    </location>
</feature>
<organism evidence="2 3">
    <name type="scientific">Thermomonospora cellulosilytica</name>
    <dbReference type="NCBI Taxonomy" id="1411118"/>
    <lineage>
        <taxon>Bacteria</taxon>
        <taxon>Bacillati</taxon>
        <taxon>Actinomycetota</taxon>
        <taxon>Actinomycetes</taxon>
        <taxon>Streptosporangiales</taxon>
        <taxon>Thermomonosporaceae</taxon>
        <taxon>Thermomonospora</taxon>
    </lineage>
</organism>